<keyword evidence="3 8" id="KW-1134">Transmembrane beta strand</keyword>
<keyword evidence="5 9" id="KW-0798">TonB box</keyword>
<evidence type="ECO:0000313" key="13">
    <source>
        <dbReference type="Proteomes" id="UP001403385"/>
    </source>
</evidence>
<evidence type="ECO:0000256" key="5">
    <source>
        <dbReference type="ARBA" id="ARBA00023077"/>
    </source>
</evidence>
<dbReference type="NCBIfam" id="TIGR04057">
    <property type="entry name" value="SusC_RagA_signa"/>
    <property type="match status" value="1"/>
</dbReference>
<evidence type="ECO:0000259" key="10">
    <source>
        <dbReference type="Pfam" id="PF00593"/>
    </source>
</evidence>
<dbReference type="Gene3D" id="2.60.40.1120">
    <property type="entry name" value="Carboxypeptidase-like, regulatory domain"/>
    <property type="match status" value="1"/>
</dbReference>
<evidence type="ECO:0000256" key="6">
    <source>
        <dbReference type="ARBA" id="ARBA00023136"/>
    </source>
</evidence>
<dbReference type="SUPFAM" id="SSF49464">
    <property type="entry name" value="Carboxypeptidase regulatory domain-like"/>
    <property type="match status" value="1"/>
</dbReference>
<reference evidence="12 13" key="1">
    <citation type="submission" date="2024-04" db="EMBL/GenBank/DDBJ databases">
        <title>Novel genus in family Flammeovirgaceae.</title>
        <authorList>
            <person name="Nguyen T.H."/>
            <person name="Vuong T.Q."/>
            <person name="Le H."/>
            <person name="Kim S.-G."/>
        </authorList>
    </citation>
    <scope>NUCLEOTIDE SEQUENCE [LARGE SCALE GENOMIC DNA]</scope>
    <source>
        <strain evidence="12 13">JCM 23209</strain>
    </source>
</reference>
<evidence type="ECO:0000256" key="8">
    <source>
        <dbReference type="PROSITE-ProRule" id="PRU01360"/>
    </source>
</evidence>
<keyword evidence="7 8" id="KW-0998">Cell outer membrane</keyword>
<dbReference type="RefSeq" id="WP_346824089.1">
    <property type="nucleotide sequence ID" value="NZ_JBDKWZ010000021.1"/>
</dbReference>
<evidence type="ECO:0000313" key="12">
    <source>
        <dbReference type="EMBL" id="MEN7551308.1"/>
    </source>
</evidence>
<dbReference type="InterPro" id="IPR023997">
    <property type="entry name" value="TonB-dep_OMP_SusC/RagA_CS"/>
</dbReference>
<dbReference type="SUPFAM" id="SSF56935">
    <property type="entry name" value="Porins"/>
    <property type="match status" value="1"/>
</dbReference>
<keyword evidence="6 8" id="KW-0472">Membrane</keyword>
<comment type="caution">
    <text evidence="12">The sequence shown here is derived from an EMBL/GenBank/DDBJ whole genome shotgun (WGS) entry which is preliminary data.</text>
</comment>
<comment type="subcellular location">
    <subcellularLocation>
        <location evidence="1 8">Cell outer membrane</location>
        <topology evidence="1 8">Multi-pass membrane protein</topology>
    </subcellularLocation>
</comment>
<dbReference type="PROSITE" id="PS52016">
    <property type="entry name" value="TONB_DEPENDENT_REC_3"/>
    <property type="match status" value="1"/>
</dbReference>
<evidence type="ECO:0000256" key="3">
    <source>
        <dbReference type="ARBA" id="ARBA00022452"/>
    </source>
</evidence>
<dbReference type="AlphaFoldDB" id="A0AAW9SFN7"/>
<gene>
    <name evidence="12" type="ORF">AAG747_25545</name>
</gene>
<dbReference type="InterPro" id="IPR012910">
    <property type="entry name" value="Plug_dom"/>
</dbReference>
<dbReference type="InterPro" id="IPR000531">
    <property type="entry name" value="Beta-barrel_TonB"/>
</dbReference>
<proteinExistence type="inferred from homology"/>
<keyword evidence="12" id="KW-0675">Receptor</keyword>
<accession>A0AAW9SFN7</accession>
<dbReference type="InterPro" id="IPR039426">
    <property type="entry name" value="TonB-dep_rcpt-like"/>
</dbReference>
<evidence type="ECO:0000259" key="11">
    <source>
        <dbReference type="Pfam" id="PF07715"/>
    </source>
</evidence>
<dbReference type="Proteomes" id="UP001403385">
    <property type="component" value="Unassembled WGS sequence"/>
</dbReference>
<comment type="similarity">
    <text evidence="8 9">Belongs to the TonB-dependent receptor family.</text>
</comment>
<dbReference type="Pfam" id="PF00593">
    <property type="entry name" value="TonB_dep_Rec_b-barrel"/>
    <property type="match status" value="1"/>
</dbReference>
<dbReference type="Pfam" id="PF13715">
    <property type="entry name" value="CarbopepD_reg_2"/>
    <property type="match status" value="1"/>
</dbReference>
<evidence type="ECO:0000256" key="1">
    <source>
        <dbReference type="ARBA" id="ARBA00004571"/>
    </source>
</evidence>
<organism evidence="12 13">
    <name type="scientific">Rapidithrix thailandica</name>
    <dbReference type="NCBI Taxonomy" id="413964"/>
    <lineage>
        <taxon>Bacteria</taxon>
        <taxon>Pseudomonadati</taxon>
        <taxon>Bacteroidota</taxon>
        <taxon>Cytophagia</taxon>
        <taxon>Cytophagales</taxon>
        <taxon>Flammeovirgaceae</taxon>
        <taxon>Rapidithrix</taxon>
    </lineage>
</organism>
<dbReference type="EMBL" id="JBDKWZ010000021">
    <property type="protein sequence ID" value="MEN7551308.1"/>
    <property type="molecule type" value="Genomic_DNA"/>
</dbReference>
<feature type="domain" description="TonB-dependent receptor plug" evidence="11">
    <location>
        <begin position="228"/>
        <end position="333"/>
    </location>
</feature>
<protein>
    <submittedName>
        <fullName evidence="12">TonB-dependent receptor</fullName>
    </submittedName>
</protein>
<dbReference type="InterPro" id="IPR008969">
    <property type="entry name" value="CarboxyPept-like_regulatory"/>
</dbReference>
<evidence type="ECO:0000256" key="4">
    <source>
        <dbReference type="ARBA" id="ARBA00022692"/>
    </source>
</evidence>
<feature type="domain" description="TonB-dependent receptor-like beta-barrel" evidence="10">
    <location>
        <begin position="526"/>
        <end position="881"/>
    </location>
</feature>
<dbReference type="NCBIfam" id="TIGR04056">
    <property type="entry name" value="OMP_RagA_SusC"/>
    <property type="match status" value="1"/>
</dbReference>
<sequence length="1141" mass="127129">MKHHLQNLFLVVSRQLLYVFFIQVAAIQLLVASPSSSQSLEEVRISINLRQVRLTEVLSEIELKTDFQFAYNAKVNQSAGLVDLHIQNGSLKTVLENIAQQTAFNFKRINQNIYVIDRLEEPQQRVEVSEELVKDITVSGKVTDEESGEPLPGASVVVVGTTMGTITDFNGEFKLSFPDTYQMLAISYMGYVTSEINISGKSRVEVALQPDATQLEELVVMGYDIQEKKDITGSVATINPEEVKSLPTASIDKMLDGRMAGVQVLTDNAPGGNVTVRIRGYGTINNNDPLYVIDGVPVSGGLNTVNPADIESIQVLKDAAAASIYGSRAANGVVVITTKQGSGEESTISFNAYGGIQKAFNLPKMLSARQYGDMLWQAVKNDGGTPSSDVYGDDPNQAVVPQWLNEEQTLPSADVDWVQEIFEPAAVQSYNLSVSKGNEKGRHALTLGYYNQEGIIKYTGFERYTARFNSSYKIKNLINVGENFSATFSRTTDVGINTSLGSIVYDAFQFPSIVPVRDSEGNFGGNPLNDLANPLGSLHRGKDNVKKNIRILGNAFAELDLKYFSFKTNIGIDFQNYNYRGFSPKFDEILVSRNVNSLGTNNSFNYQLTWSNTLNYQRDFGKHSFDVLLGQEAIQYYYEGFSASRQSFLYEDPNFRYLSYGTDNQLNSGSANEWSLLSYFGKLNYSFNDKYLFSATLRRDGTTRLNNNKWGTFPAFSVGWRISEEPFFDFGRAFNSLKLRMSWGQTGNQQVPAYSTLFSYQNNATYSNYAIDGAQEAIGNGLVQTRVANPNLKWEVTSQTSIGLDFGFFDDKLQMTAEYFNKITDDILIYSPIPLTYGGTNDGTWINGGKMKNSGLELALKYKGNVSALNYNLGVNLTAYKNELTELHSVSYLGIPSSSLHSVNFDQEISRTAVGQPIGSFYGYEAMGIFKSQEEVDAHGIQPNAQPGDLRFKDVDGDGDLDDADRTYIGSPHPDLILGFNMNFYYKGFDLAMLFNASFGNDIYNLTKYKTEFFNQAAYNKSEDVMNAWTPDNPNAEIPRLTLDDPNNNIRVSSYYVEKGSYFKLYNVQLGYTFPSDKMKGMDLRVFGQVNNVFTITNYGGMTPEIGLQNYSSRNRNLDIGVDRGIYPPSRTFTLGLNLNF</sequence>
<keyword evidence="2 8" id="KW-0813">Transport</keyword>
<evidence type="ECO:0000256" key="9">
    <source>
        <dbReference type="RuleBase" id="RU003357"/>
    </source>
</evidence>
<dbReference type="Gene3D" id="2.40.170.20">
    <property type="entry name" value="TonB-dependent receptor, beta-barrel domain"/>
    <property type="match status" value="1"/>
</dbReference>
<dbReference type="FunFam" id="2.60.40.1120:FF:000003">
    <property type="entry name" value="Outer membrane protein Omp121"/>
    <property type="match status" value="1"/>
</dbReference>
<dbReference type="InterPro" id="IPR023996">
    <property type="entry name" value="TonB-dep_OMP_SusC/RagA"/>
</dbReference>
<evidence type="ECO:0000256" key="7">
    <source>
        <dbReference type="ARBA" id="ARBA00023237"/>
    </source>
</evidence>
<dbReference type="Gene3D" id="2.170.130.10">
    <property type="entry name" value="TonB-dependent receptor, plug domain"/>
    <property type="match status" value="1"/>
</dbReference>
<keyword evidence="13" id="KW-1185">Reference proteome</keyword>
<dbReference type="Pfam" id="PF07715">
    <property type="entry name" value="Plug"/>
    <property type="match status" value="1"/>
</dbReference>
<name>A0AAW9SFN7_9BACT</name>
<dbReference type="GO" id="GO:0009279">
    <property type="term" value="C:cell outer membrane"/>
    <property type="evidence" value="ECO:0007669"/>
    <property type="project" value="UniProtKB-SubCell"/>
</dbReference>
<dbReference type="InterPro" id="IPR036942">
    <property type="entry name" value="Beta-barrel_TonB_sf"/>
</dbReference>
<keyword evidence="4 8" id="KW-0812">Transmembrane</keyword>
<dbReference type="InterPro" id="IPR037066">
    <property type="entry name" value="Plug_dom_sf"/>
</dbReference>
<evidence type="ECO:0000256" key="2">
    <source>
        <dbReference type="ARBA" id="ARBA00022448"/>
    </source>
</evidence>